<gene>
    <name evidence="6" type="ORF">QBC47DRAFT_428599</name>
</gene>
<evidence type="ECO:0000256" key="5">
    <source>
        <dbReference type="SAM" id="MobiDB-lite"/>
    </source>
</evidence>
<dbReference type="EMBL" id="MU839827">
    <property type="protein sequence ID" value="KAK1761265.1"/>
    <property type="molecule type" value="Genomic_DNA"/>
</dbReference>
<keyword evidence="2 4" id="KW-0808">Transferase</keyword>
<organism evidence="6 7">
    <name type="scientific">Echria macrotheca</name>
    <dbReference type="NCBI Taxonomy" id="438768"/>
    <lineage>
        <taxon>Eukaryota</taxon>
        <taxon>Fungi</taxon>
        <taxon>Dikarya</taxon>
        <taxon>Ascomycota</taxon>
        <taxon>Pezizomycotina</taxon>
        <taxon>Sordariomycetes</taxon>
        <taxon>Sordariomycetidae</taxon>
        <taxon>Sordariales</taxon>
        <taxon>Schizotheciaceae</taxon>
        <taxon>Echria</taxon>
    </lineage>
</organism>
<comment type="similarity">
    <text evidence="1 4">Belongs to the inositol phosphokinase (IPK) family.</text>
</comment>
<feature type="compositionally biased region" description="Basic residues" evidence="5">
    <location>
        <begin position="952"/>
        <end position="968"/>
    </location>
</feature>
<dbReference type="GO" id="GO:0000824">
    <property type="term" value="F:inositol-1,4,5,6-tetrakisphosphate 3-kinase activity"/>
    <property type="evidence" value="ECO:0007669"/>
    <property type="project" value="TreeGrafter"/>
</dbReference>
<feature type="compositionally biased region" description="Acidic residues" evidence="5">
    <location>
        <begin position="590"/>
        <end position="601"/>
    </location>
</feature>
<feature type="region of interest" description="Disordered" evidence="5">
    <location>
        <begin position="585"/>
        <end position="612"/>
    </location>
</feature>
<proteinExistence type="inferred from homology"/>
<dbReference type="GO" id="GO:0005634">
    <property type="term" value="C:nucleus"/>
    <property type="evidence" value="ECO:0007669"/>
    <property type="project" value="TreeGrafter"/>
</dbReference>
<feature type="region of interest" description="Disordered" evidence="5">
    <location>
        <begin position="1"/>
        <end position="202"/>
    </location>
</feature>
<name>A0AAJ0FHN1_9PEZI</name>
<evidence type="ECO:0000313" key="6">
    <source>
        <dbReference type="EMBL" id="KAK1761265.1"/>
    </source>
</evidence>
<dbReference type="InterPro" id="IPR038286">
    <property type="entry name" value="IPK_sf"/>
</dbReference>
<keyword evidence="7" id="KW-1185">Reference proteome</keyword>
<feature type="compositionally biased region" description="Low complexity" evidence="5">
    <location>
        <begin position="187"/>
        <end position="202"/>
    </location>
</feature>
<dbReference type="GO" id="GO:0046854">
    <property type="term" value="P:phosphatidylinositol phosphate biosynthetic process"/>
    <property type="evidence" value="ECO:0007669"/>
    <property type="project" value="TreeGrafter"/>
</dbReference>
<dbReference type="InterPro" id="IPR005522">
    <property type="entry name" value="IPK"/>
</dbReference>
<dbReference type="GO" id="GO:0032958">
    <property type="term" value="P:inositol phosphate biosynthetic process"/>
    <property type="evidence" value="ECO:0007669"/>
    <property type="project" value="InterPro"/>
</dbReference>
<feature type="compositionally biased region" description="Pro residues" evidence="5">
    <location>
        <begin position="36"/>
        <end position="51"/>
    </location>
</feature>
<feature type="region of interest" description="Disordered" evidence="5">
    <location>
        <begin position="557"/>
        <end position="576"/>
    </location>
</feature>
<dbReference type="GO" id="GO:0005737">
    <property type="term" value="C:cytoplasm"/>
    <property type="evidence" value="ECO:0007669"/>
    <property type="project" value="TreeGrafter"/>
</dbReference>
<evidence type="ECO:0000256" key="1">
    <source>
        <dbReference type="ARBA" id="ARBA00007374"/>
    </source>
</evidence>
<feature type="compositionally biased region" description="Basic and acidic residues" evidence="5">
    <location>
        <begin position="333"/>
        <end position="344"/>
    </location>
</feature>
<feature type="region of interest" description="Disordered" evidence="5">
    <location>
        <begin position="858"/>
        <end position="975"/>
    </location>
</feature>
<feature type="compositionally biased region" description="Low complexity" evidence="5">
    <location>
        <begin position="75"/>
        <end position="95"/>
    </location>
</feature>
<feature type="compositionally biased region" description="Low complexity" evidence="5">
    <location>
        <begin position="731"/>
        <end position="744"/>
    </location>
</feature>
<evidence type="ECO:0000256" key="3">
    <source>
        <dbReference type="ARBA" id="ARBA00022777"/>
    </source>
</evidence>
<dbReference type="Proteomes" id="UP001239445">
    <property type="component" value="Unassembled WGS sequence"/>
</dbReference>
<evidence type="ECO:0000256" key="4">
    <source>
        <dbReference type="RuleBase" id="RU363090"/>
    </source>
</evidence>
<feature type="region of interest" description="Disordered" evidence="5">
    <location>
        <begin position="698"/>
        <end position="744"/>
    </location>
</feature>
<dbReference type="SUPFAM" id="SSF56104">
    <property type="entry name" value="SAICAR synthase-like"/>
    <property type="match status" value="1"/>
</dbReference>
<feature type="region of interest" description="Disordered" evidence="5">
    <location>
        <begin position="241"/>
        <end position="415"/>
    </location>
</feature>
<comment type="caution">
    <text evidence="6">The sequence shown here is derived from an EMBL/GenBank/DDBJ whole genome shotgun (WGS) entry which is preliminary data.</text>
</comment>
<dbReference type="PANTHER" id="PTHR12400">
    <property type="entry name" value="INOSITOL POLYPHOSPHATE KINASE"/>
    <property type="match status" value="1"/>
</dbReference>
<dbReference type="PANTHER" id="PTHR12400:SF21">
    <property type="entry name" value="KINASE"/>
    <property type="match status" value="1"/>
</dbReference>
<evidence type="ECO:0000256" key="2">
    <source>
        <dbReference type="ARBA" id="ARBA00022679"/>
    </source>
</evidence>
<reference evidence="6" key="1">
    <citation type="submission" date="2023-06" db="EMBL/GenBank/DDBJ databases">
        <title>Genome-scale phylogeny and comparative genomics of the fungal order Sordariales.</title>
        <authorList>
            <consortium name="Lawrence Berkeley National Laboratory"/>
            <person name="Hensen N."/>
            <person name="Bonometti L."/>
            <person name="Westerberg I."/>
            <person name="Brannstrom I.O."/>
            <person name="Guillou S."/>
            <person name="Cros-Aarteil S."/>
            <person name="Calhoun S."/>
            <person name="Haridas S."/>
            <person name="Kuo A."/>
            <person name="Mondo S."/>
            <person name="Pangilinan J."/>
            <person name="Riley R."/>
            <person name="Labutti K."/>
            <person name="Andreopoulos B."/>
            <person name="Lipzen A."/>
            <person name="Chen C."/>
            <person name="Yanf M."/>
            <person name="Daum C."/>
            <person name="Ng V."/>
            <person name="Clum A."/>
            <person name="Steindorff A."/>
            <person name="Ohm R."/>
            <person name="Martin F."/>
            <person name="Silar P."/>
            <person name="Natvig D."/>
            <person name="Lalanne C."/>
            <person name="Gautier V."/>
            <person name="Ament-Velasquez S.L."/>
            <person name="Kruys A."/>
            <person name="Hutchinson M.I."/>
            <person name="Powell A.J."/>
            <person name="Barry K."/>
            <person name="Miller A.N."/>
            <person name="Grigoriev I.V."/>
            <person name="Debuchy R."/>
            <person name="Gladieux P."/>
            <person name="Thoren M.H."/>
            <person name="Johannesson H."/>
        </authorList>
    </citation>
    <scope>NUCLEOTIDE SEQUENCE</scope>
    <source>
        <strain evidence="6">PSN4</strain>
    </source>
</reference>
<feature type="region of interest" description="Disordered" evidence="5">
    <location>
        <begin position="1022"/>
        <end position="1043"/>
    </location>
</feature>
<dbReference type="Gene3D" id="3.30.470.160">
    <property type="entry name" value="Inositol polyphosphate kinase"/>
    <property type="match status" value="1"/>
</dbReference>
<sequence length="1313" mass="142510">MSRPSYSSENAAPAAPVSPASPCRSVGGIGGIASATPPPNPSPDAPPPPRPAAAGPQDVSHVSVPPVAPAPQPGLPASAAATVSATTSSVPSSPSGDQIKYHRGPAVLARPHGPSLLTQALATARGIHNPASRLELAPPKTSPAAPTPDDPSATRSPPEPQQHPSREVETPDSHNAPSPPSDGGALTPRASPRPASAMPSTTAVATTVAYPYGPAEASPKAYGMLDLGEVNSMLSGHRDFLAKGKGRGTSAERTDAERRAHDRPARPAHFAHISSNNTGATPPHTEAHAPSDGGNTAAEGVTDVVPDARPRKAEHRLSMGPEKAWSISTGERAGCEDGQVEKSITEAIAGVEPNARASRKASHSLRFFKEGNPDDKGKRKDSRHVSQKLPPTAETSEPENGLHDGEAAGSRPVSLVEEVIPRTDKLARARSFPSDVPPMTVSPDDYSVGKRSNQAVRDAEFEELPHPVLVETDGLVSASVSDAERKLDAGARVCEATEEGEESGEEKISSALFLPHQGPEQLVEEAPAQGAPTRSAPPTRTLSRAEDFHPWLVVAGKPENNKAEGADYERKARPETADVPCVASEVEPTQADDSELADESEIGVHSPKPSRPVSQYHEEVIHDHQWAPKQPLEAIELVPYKHQVGGHTTLWRFSRRAVCKQLNNRENEFYERVERDHRDLLMFLPRYIGVLNVTFQKKQRRKSTLKREEAAAIERSQAAGQANAGLKPTGSAVDDSANTSDAASANHRIVSQSLQPPQNSVPTVTFVDNQHILPRNLLQPTPNSPVGGGRFRSASASFQETKPNENRVAEGRAAHPIRPSLQDHHQAHSWGATTVNKSLRNEVFNDAFLKQPIAIRRHRKGHQRAMPRRALQQMLRPTGSDPSLAVSREKEAEDAAASNTEKVIAVPGSRLTQTQSDVGQLGGCSEDDEAPKDVTGTSAPEPEILADSSPAQKKKRRYSGTGLRRKPKDVRDARGDLKYYEEADDVGYKSSKENQARAAIARQVSERPETPLESRIRETVLSTVPSSAASELPSPTNEFKRIPRPINPKEAQTQTDSRVEYFLLLEDLTAGMKRPCIMDLKMGTRQYGVDANPKKQKSQQGKCAKTTSRELGVRVCGLQVWDVKTQSYVFKDKYYGRDLKKGQEFQDALTRFLYDGVDRGSILRHIPTVLQKLDQLEVIISRLRGYRFYAASLLMFYDGEAGDDYDTAIEDSTTDFATDTEDAPRRTRRNPREIDFKMADFANCVTAGDLAKDKPCPPKHPNEPDRGFLRGLRSLRKYFIKIQRDTRLEMGLVAGQLRGVDEDGFEEEGSVSE</sequence>
<dbReference type="EC" id="2.7.-.-" evidence="4"/>
<evidence type="ECO:0000313" key="7">
    <source>
        <dbReference type="Proteomes" id="UP001239445"/>
    </source>
</evidence>
<dbReference type="Pfam" id="PF03770">
    <property type="entry name" value="IPK"/>
    <property type="match status" value="1"/>
</dbReference>
<feature type="compositionally biased region" description="Basic and acidic residues" evidence="5">
    <location>
        <begin position="367"/>
        <end position="378"/>
    </location>
</feature>
<feature type="compositionally biased region" description="Basic residues" evidence="5">
    <location>
        <begin position="858"/>
        <end position="867"/>
    </location>
</feature>
<protein>
    <recommendedName>
        <fullName evidence="4">Kinase</fullName>
        <ecNumber evidence="4">2.7.-.-</ecNumber>
    </recommendedName>
</protein>
<dbReference type="GO" id="GO:0008440">
    <property type="term" value="F:inositol-1,4,5-trisphosphate 3-kinase activity"/>
    <property type="evidence" value="ECO:0007669"/>
    <property type="project" value="TreeGrafter"/>
</dbReference>
<feature type="region of interest" description="Disordered" evidence="5">
    <location>
        <begin position="428"/>
        <end position="454"/>
    </location>
</feature>
<feature type="compositionally biased region" description="Basic and acidic residues" evidence="5">
    <location>
        <begin position="250"/>
        <end position="265"/>
    </location>
</feature>
<feature type="compositionally biased region" description="Basic and acidic residues" evidence="5">
    <location>
        <begin position="559"/>
        <end position="576"/>
    </location>
</feature>
<accession>A0AAJ0FHN1</accession>
<feature type="compositionally biased region" description="Low complexity" evidence="5">
    <location>
        <begin position="7"/>
        <end position="22"/>
    </location>
</feature>
<feature type="compositionally biased region" description="Polar residues" evidence="5">
    <location>
        <begin position="1022"/>
        <end position="1037"/>
    </location>
</feature>
<keyword evidence="3 4" id="KW-0418">Kinase</keyword>
<feature type="compositionally biased region" description="Basic and acidic residues" evidence="5">
    <location>
        <begin position="306"/>
        <end position="317"/>
    </location>
</feature>